<evidence type="ECO:0000259" key="1">
    <source>
        <dbReference type="PROSITE" id="PS51819"/>
    </source>
</evidence>
<dbReference type="SUPFAM" id="SSF54593">
    <property type="entry name" value="Glyoxalase/Bleomycin resistance protein/Dihydroxybiphenyl dioxygenase"/>
    <property type="match status" value="1"/>
</dbReference>
<sequence length="191" mass="21107">MVVVANSEFEMRGFNHLALVCSDMQRTVDFYQGVLGMPLIKTIELPFGYGQHFFFDAGNGNALAFFWFADAPEAVPGISAPKGVPDSGELLSAVGSMNHIALDVPAERLEEYREKLIAKGLEVGNILNHDDSEYGVAPAWDEGVFVRSLYFKDPDGILVEFAGWTRALDRPEDVRHTPRTAADLTRNRTAD</sequence>
<dbReference type="PANTHER" id="PTHR21366">
    <property type="entry name" value="GLYOXALASE FAMILY PROTEIN"/>
    <property type="match status" value="1"/>
</dbReference>
<dbReference type="EMBL" id="BAAAHH010000017">
    <property type="protein sequence ID" value="GAA0956511.1"/>
    <property type="molecule type" value="Genomic_DNA"/>
</dbReference>
<accession>A0ABN1RFZ8</accession>
<feature type="domain" description="VOC" evidence="1">
    <location>
        <begin position="13"/>
        <end position="164"/>
    </location>
</feature>
<evidence type="ECO:0000313" key="3">
    <source>
        <dbReference type="Proteomes" id="UP001500665"/>
    </source>
</evidence>
<dbReference type="Proteomes" id="UP001500665">
    <property type="component" value="Unassembled WGS sequence"/>
</dbReference>
<proteinExistence type="predicted"/>
<comment type="caution">
    <text evidence="2">The sequence shown here is derived from an EMBL/GenBank/DDBJ whole genome shotgun (WGS) entry which is preliminary data.</text>
</comment>
<dbReference type="PANTHER" id="PTHR21366:SF31">
    <property type="entry name" value="METALLOTHIOL TRANSFERASE FOSB"/>
    <property type="match status" value="1"/>
</dbReference>
<dbReference type="Gene3D" id="3.10.180.10">
    <property type="entry name" value="2,3-Dihydroxybiphenyl 1,2-Dioxygenase, domain 1"/>
    <property type="match status" value="1"/>
</dbReference>
<dbReference type="InterPro" id="IPR004360">
    <property type="entry name" value="Glyas_Fos-R_dOase_dom"/>
</dbReference>
<protein>
    <submittedName>
        <fullName evidence="2">VOC family protein</fullName>
    </submittedName>
</protein>
<keyword evidence="3" id="KW-1185">Reference proteome</keyword>
<dbReference type="InterPro" id="IPR029068">
    <property type="entry name" value="Glyas_Bleomycin-R_OHBP_Dase"/>
</dbReference>
<organism evidence="2 3">
    <name type="scientific">Actinocorallia libanotica</name>
    <dbReference type="NCBI Taxonomy" id="46162"/>
    <lineage>
        <taxon>Bacteria</taxon>
        <taxon>Bacillati</taxon>
        <taxon>Actinomycetota</taxon>
        <taxon>Actinomycetes</taxon>
        <taxon>Streptosporangiales</taxon>
        <taxon>Thermomonosporaceae</taxon>
        <taxon>Actinocorallia</taxon>
    </lineage>
</organism>
<reference evidence="2 3" key="1">
    <citation type="journal article" date="2019" name="Int. J. Syst. Evol. Microbiol.">
        <title>The Global Catalogue of Microorganisms (GCM) 10K type strain sequencing project: providing services to taxonomists for standard genome sequencing and annotation.</title>
        <authorList>
            <consortium name="The Broad Institute Genomics Platform"/>
            <consortium name="The Broad Institute Genome Sequencing Center for Infectious Disease"/>
            <person name="Wu L."/>
            <person name="Ma J."/>
        </authorList>
    </citation>
    <scope>NUCLEOTIDE SEQUENCE [LARGE SCALE GENOMIC DNA]</scope>
    <source>
        <strain evidence="2 3">JCM 10696</strain>
    </source>
</reference>
<evidence type="ECO:0000313" key="2">
    <source>
        <dbReference type="EMBL" id="GAA0956511.1"/>
    </source>
</evidence>
<dbReference type="InterPro" id="IPR037523">
    <property type="entry name" value="VOC_core"/>
</dbReference>
<gene>
    <name evidence="2" type="ORF">GCM10009550_42620</name>
</gene>
<dbReference type="PROSITE" id="PS51819">
    <property type="entry name" value="VOC"/>
    <property type="match status" value="1"/>
</dbReference>
<name>A0ABN1RFZ8_9ACTN</name>
<dbReference type="Pfam" id="PF00903">
    <property type="entry name" value="Glyoxalase"/>
    <property type="match status" value="1"/>
</dbReference>
<dbReference type="InterPro" id="IPR050383">
    <property type="entry name" value="GlyoxalaseI/FosfomycinResist"/>
</dbReference>